<accession>K9WVI2</accession>
<sequence>MIEVEHLSKIYGSTPAINDVTFRVEPGEILGFLGPNGAGKTTTMRILAGYLPASSGTARIAGYDVHDNSLSVRQRIGYLPETPPLYPEMTVEGFLDFVARIKGVPAGDRPNKVKAAMERCNLQDKRRVIIRKLSKGYRQRVGIAQAIVHDPPAIILDEPTVGLDPRQIIEVRNLIKSLAGTHTIILSTHILPEVSMTCSRVAIINRGQIVATNTPENLMAQLSGGSGYELEIVGEAALAKQVLQNISGVSLVESMPTALMHSSPQDNRAYLRVISQPGKEPGRDIATALMRAGFSLNEMRRVSATLEDVFLQLTTEEKNLQTEVDSAAAIEGETP</sequence>
<dbReference type="STRING" id="56107.Cylst_1540"/>
<evidence type="ECO:0000259" key="5">
    <source>
        <dbReference type="PROSITE" id="PS50893"/>
    </source>
</evidence>
<dbReference type="HOGENOM" id="CLU_000604_1_2_3"/>
<dbReference type="OrthoDB" id="9775135at2"/>
<dbReference type="eggNOG" id="COG1131">
    <property type="taxonomic scope" value="Bacteria"/>
</dbReference>
<evidence type="ECO:0000256" key="1">
    <source>
        <dbReference type="ARBA" id="ARBA00005417"/>
    </source>
</evidence>
<gene>
    <name evidence="6" type="ORF">Cylst_1540</name>
</gene>
<protein>
    <submittedName>
        <fullName evidence="6">ABC-type multidrug transport system, ATPase component</fullName>
    </submittedName>
</protein>
<dbReference type="InterPro" id="IPR003439">
    <property type="entry name" value="ABC_transporter-like_ATP-bd"/>
</dbReference>
<dbReference type="GO" id="GO:0016887">
    <property type="term" value="F:ATP hydrolysis activity"/>
    <property type="evidence" value="ECO:0007669"/>
    <property type="project" value="InterPro"/>
</dbReference>
<keyword evidence="4" id="KW-0067">ATP-binding</keyword>
<keyword evidence="7" id="KW-1185">Reference proteome</keyword>
<dbReference type="SMART" id="SM00382">
    <property type="entry name" value="AAA"/>
    <property type="match status" value="1"/>
</dbReference>
<dbReference type="KEGG" id="csg:Cylst_1540"/>
<evidence type="ECO:0000256" key="2">
    <source>
        <dbReference type="ARBA" id="ARBA00022448"/>
    </source>
</evidence>
<dbReference type="PANTHER" id="PTHR43335">
    <property type="entry name" value="ABC TRANSPORTER, ATP-BINDING PROTEIN"/>
    <property type="match status" value="1"/>
</dbReference>
<feature type="domain" description="ABC transporter" evidence="5">
    <location>
        <begin position="2"/>
        <end position="231"/>
    </location>
</feature>
<dbReference type="PANTHER" id="PTHR43335:SF4">
    <property type="entry name" value="ABC TRANSPORTER, ATP-BINDING PROTEIN"/>
    <property type="match status" value="1"/>
</dbReference>
<dbReference type="InterPro" id="IPR027417">
    <property type="entry name" value="P-loop_NTPase"/>
</dbReference>
<dbReference type="SUPFAM" id="SSF52540">
    <property type="entry name" value="P-loop containing nucleoside triphosphate hydrolases"/>
    <property type="match status" value="1"/>
</dbReference>
<keyword evidence="3" id="KW-0547">Nucleotide-binding</keyword>
<reference evidence="6 7" key="1">
    <citation type="submission" date="2012-06" db="EMBL/GenBank/DDBJ databases">
        <title>Finished chromosome of genome of Cylindrospermum stagnale PCC 7417.</title>
        <authorList>
            <consortium name="US DOE Joint Genome Institute"/>
            <person name="Gugger M."/>
            <person name="Coursin T."/>
            <person name="Rippka R."/>
            <person name="Tandeau De Marsac N."/>
            <person name="Huntemann M."/>
            <person name="Wei C.-L."/>
            <person name="Han J."/>
            <person name="Detter J.C."/>
            <person name="Han C."/>
            <person name="Tapia R."/>
            <person name="Chen A."/>
            <person name="Kyrpides N."/>
            <person name="Mavromatis K."/>
            <person name="Markowitz V."/>
            <person name="Szeto E."/>
            <person name="Ivanova N."/>
            <person name="Pagani I."/>
            <person name="Pati A."/>
            <person name="Goodwin L."/>
            <person name="Nordberg H.P."/>
            <person name="Cantor M.N."/>
            <person name="Hua S.X."/>
            <person name="Woyke T."/>
            <person name="Kerfeld C.A."/>
        </authorList>
    </citation>
    <scope>NUCLEOTIDE SEQUENCE [LARGE SCALE GENOMIC DNA]</scope>
    <source>
        <strain evidence="6 7">PCC 7417</strain>
    </source>
</reference>
<evidence type="ECO:0000313" key="6">
    <source>
        <dbReference type="EMBL" id="AFZ23824.1"/>
    </source>
</evidence>
<dbReference type="EMBL" id="CP003642">
    <property type="protein sequence ID" value="AFZ23824.1"/>
    <property type="molecule type" value="Genomic_DNA"/>
</dbReference>
<evidence type="ECO:0000256" key="3">
    <source>
        <dbReference type="ARBA" id="ARBA00022741"/>
    </source>
</evidence>
<dbReference type="GO" id="GO:0005524">
    <property type="term" value="F:ATP binding"/>
    <property type="evidence" value="ECO:0007669"/>
    <property type="project" value="UniProtKB-KW"/>
</dbReference>
<organism evidence="6 7">
    <name type="scientific">Cylindrospermum stagnale PCC 7417</name>
    <dbReference type="NCBI Taxonomy" id="56107"/>
    <lineage>
        <taxon>Bacteria</taxon>
        <taxon>Bacillati</taxon>
        <taxon>Cyanobacteriota</taxon>
        <taxon>Cyanophyceae</taxon>
        <taxon>Nostocales</taxon>
        <taxon>Nostocaceae</taxon>
        <taxon>Cylindrospermum</taxon>
    </lineage>
</organism>
<dbReference type="PROSITE" id="PS50893">
    <property type="entry name" value="ABC_TRANSPORTER_2"/>
    <property type="match status" value="1"/>
</dbReference>
<evidence type="ECO:0000313" key="7">
    <source>
        <dbReference type="Proteomes" id="UP000010475"/>
    </source>
</evidence>
<dbReference type="InterPro" id="IPR003593">
    <property type="entry name" value="AAA+_ATPase"/>
</dbReference>
<dbReference type="RefSeq" id="WP_015207080.1">
    <property type="nucleotide sequence ID" value="NC_019757.1"/>
</dbReference>
<dbReference type="Proteomes" id="UP000010475">
    <property type="component" value="Chromosome"/>
</dbReference>
<name>K9WVI2_9NOST</name>
<keyword evidence="2" id="KW-0813">Transport</keyword>
<evidence type="ECO:0000256" key="4">
    <source>
        <dbReference type="ARBA" id="ARBA00022840"/>
    </source>
</evidence>
<dbReference type="AlphaFoldDB" id="K9WVI2"/>
<proteinExistence type="inferred from homology"/>
<dbReference type="Gene3D" id="3.40.50.300">
    <property type="entry name" value="P-loop containing nucleotide triphosphate hydrolases"/>
    <property type="match status" value="1"/>
</dbReference>
<dbReference type="Pfam" id="PF00005">
    <property type="entry name" value="ABC_tran"/>
    <property type="match status" value="1"/>
</dbReference>
<dbReference type="PATRIC" id="fig|56107.3.peg.1736"/>
<comment type="similarity">
    <text evidence="1">Belongs to the ABC transporter superfamily.</text>
</comment>